<dbReference type="AlphaFoldDB" id="A0A0W0EVX8"/>
<protein>
    <submittedName>
        <fullName evidence="2">Uncharacterized protein</fullName>
    </submittedName>
</protein>
<proteinExistence type="predicted"/>
<name>A0A0W0EVX8_MONRR</name>
<dbReference type="EMBL" id="LATX01002493">
    <property type="protein sequence ID" value="KTB28217.1"/>
    <property type="molecule type" value="Genomic_DNA"/>
</dbReference>
<accession>A0A0W0EVX8</accession>
<comment type="caution">
    <text evidence="2">The sequence shown here is derived from an EMBL/GenBank/DDBJ whole genome shotgun (WGS) entry which is preliminary data.</text>
</comment>
<organism evidence="2 3">
    <name type="scientific">Moniliophthora roreri</name>
    <name type="common">Frosty pod rot fungus</name>
    <name type="synonym">Monilia roreri</name>
    <dbReference type="NCBI Taxonomy" id="221103"/>
    <lineage>
        <taxon>Eukaryota</taxon>
        <taxon>Fungi</taxon>
        <taxon>Dikarya</taxon>
        <taxon>Basidiomycota</taxon>
        <taxon>Agaricomycotina</taxon>
        <taxon>Agaricomycetes</taxon>
        <taxon>Agaricomycetidae</taxon>
        <taxon>Agaricales</taxon>
        <taxon>Marasmiineae</taxon>
        <taxon>Marasmiaceae</taxon>
        <taxon>Moniliophthora</taxon>
    </lineage>
</organism>
<feature type="region of interest" description="Disordered" evidence="1">
    <location>
        <begin position="66"/>
        <end position="87"/>
    </location>
</feature>
<evidence type="ECO:0000313" key="2">
    <source>
        <dbReference type="EMBL" id="KTB28217.1"/>
    </source>
</evidence>
<feature type="region of interest" description="Disordered" evidence="1">
    <location>
        <begin position="1"/>
        <end position="25"/>
    </location>
</feature>
<dbReference type="Proteomes" id="UP000054988">
    <property type="component" value="Unassembled WGS sequence"/>
</dbReference>
<sequence>MSRTRANAQGGMMRNLNSAPTPELEDYLSSNRVRAQSTKATGGYVRKTMHNNGEYPEMWSFHNVNNTSTRRQKPGPVRNLSKGTVFT</sequence>
<evidence type="ECO:0000256" key="1">
    <source>
        <dbReference type="SAM" id="MobiDB-lite"/>
    </source>
</evidence>
<gene>
    <name evidence="2" type="ORF">WG66_19194</name>
</gene>
<reference evidence="2 3" key="1">
    <citation type="submission" date="2015-12" db="EMBL/GenBank/DDBJ databases">
        <title>Draft genome sequence of Moniliophthora roreri, the causal agent of frosty pod rot of cacao.</title>
        <authorList>
            <person name="Aime M.C."/>
            <person name="Diaz-Valderrama J.R."/>
            <person name="Kijpornyongpan T."/>
            <person name="Phillips-Mora W."/>
        </authorList>
    </citation>
    <scope>NUCLEOTIDE SEQUENCE [LARGE SCALE GENOMIC DNA]</scope>
    <source>
        <strain evidence="2 3">MCA 2952</strain>
    </source>
</reference>
<evidence type="ECO:0000313" key="3">
    <source>
        <dbReference type="Proteomes" id="UP000054988"/>
    </source>
</evidence>